<dbReference type="NCBIfam" id="NF005298">
    <property type="entry name" value="PRK06826.1"/>
    <property type="match status" value="1"/>
</dbReference>
<proteinExistence type="predicted"/>
<protein>
    <recommendedName>
        <fullName evidence="3">DNA polymerase III subunit alpha</fullName>
        <ecNumber evidence="2">2.7.7.7</ecNumber>
    </recommendedName>
</protein>
<comment type="catalytic activity">
    <reaction evidence="9">
        <text>DNA(n) + a 2'-deoxyribonucleoside 5'-triphosphate = DNA(n+1) + diphosphate</text>
        <dbReference type="Rhea" id="RHEA:22508"/>
        <dbReference type="Rhea" id="RHEA-COMP:17339"/>
        <dbReference type="Rhea" id="RHEA-COMP:17340"/>
        <dbReference type="ChEBI" id="CHEBI:33019"/>
        <dbReference type="ChEBI" id="CHEBI:61560"/>
        <dbReference type="ChEBI" id="CHEBI:173112"/>
        <dbReference type="EC" id="2.7.7.7"/>
    </reaction>
</comment>
<dbReference type="InterPro" id="IPR049821">
    <property type="entry name" value="PolIIIA_DnaE1_PHP"/>
</dbReference>
<dbReference type="PANTHER" id="PTHR32294:SF0">
    <property type="entry name" value="DNA POLYMERASE III SUBUNIT ALPHA"/>
    <property type="match status" value="1"/>
</dbReference>
<dbReference type="Gene3D" id="1.10.10.1600">
    <property type="entry name" value="Bacterial DNA polymerase III alpha subunit, thumb domain"/>
    <property type="match status" value="1"/>
</dbReference>
<dbReference type="GO" id="GO:0005737">
    <property type="term" value="C:cytoplasm"/>
    <property type="evidence" value="ECO:0007669"/>
    <property type="project" value="UniProtKB-SubCell"/>
</dbReference>
<dbReference type="Gene3D" id="1.10.150.870">
    <property type="match status" value="1"/>
</dbReference>
<dbReference type="Pfam" id="PF01336">
    <property type="entry name" value="tRNA_anti-codon"/>
    <property type="match status" value="1"/>
</dbReference>
<evidence type="ECO:0000256" key="7">
    <source>
        <dbReference type="ARBA" id="ARBA00022705"/>
    </source>
</evidence>
<dbReference type="InterPro" id="IPR040982">
    <property type="entry name" value="DNA_pol3_finger"/>
</dbReference>
<dbReference type="GO" id="GO:0006260">
    <property type="term" value="P:DNA replication"/>
    <property type="evidence" value="ECO:0007669"/>
    <property type="project" value="UniProtKB-KW"/>
</dbReference>
<dbReference type="NCBIfam" id="TIGR00594">
    <property type="entry name" value="polc"/>
    <property type="match status" value="1"/>
</dbReference>
<dbReference type="Gene3D" id="3.20.20.140">
    <property type="entry name" value="Metal-dependent hydrolases"/>
    <property type="match status" value="1"/>
</dbReference>
<evidence type="ECO:0000313" key="12">
    <source>
        <dbReference type="Proteomes" id="UP000194003"/>
    </source>
</evidence>
<evidence type="ECO:0000256" key="4">
    <source>
        <dbReference type="ARBA" id="ARBA00022490"/>
    </source>
</evidence>
<evidence type="ECO:0000313" key="11">
    <source>
        <dbReference type="EMBL" id="OSM08438.1"/>
    </source>
</evidence>
<comment type="subcellular location">
    <subcellularLocation>
        <location evidence="1">Cytoplasm</location>
    </subcellularLocation>
</comment>
<dbReference type="InterPro" id="IPR016195">
    <property type="entry name" value="Pol/histidinol_Pase-like"/>
</dbReference>
<dbReference type="InterPro" id="IPR041931">
    <property type="entry name" value="DNA_pol3_alpha_thumb_dom"/>
</dbReference>
<keyword evidence="7" id="KW-0235">DNA replication</keyword>
<dbReference type="GO" id="GO:0003887">
    <property type="term" value="F:DNA-directed DNA polymerase activity"/>
    <property type="evidence" value="ECO:0007669"/>
    <property type="project" value="UniProtKB-KW"/>
</dbReference>
<evidence type="ECO:0000256" key="2">
    <source>
        <dbReference type="ARBA" id="ARBA00012417"/>
    </source>
</evidence>
<dbReference type="CDD" id="cd04485">
    <property type="entry name" value="DnaE_OBF"/>
    <property type="match status" value="1"/>
</dbReference>
<reference evidence="11 12" key="1">
    <citation type="journal article" date="2016" name="BMC Genomics">
        <title>Combined genomic and structural analyses of a cultured magnetotactic bacterium reveals its niche adaptation to a dynamic environment.</title>
        <authorList>
            <person name="Araujo A.C."/>
            <person name="Morillo V."/>
            <person name="Cypriano J."/>
            <person name="Teixeira L.C."/>
            <person name="Leao P."/>
            <person name="Lyra S."/>
            <person name="Almeida L.G."/>
            <person name="Bazylinski D.A."/>
            <person name="Vasconcellos A.T."/>
            <person name="Abreu F."/>
            <person name="Lins U."/>
        </authorList>
    </citation>
    <scope>NUCLEOTIDE SEQUENCE [LARGE SCALE GENOMIC DNA]</scope>
    <source>
        <strain evidence="11 12">IT-1</strain>
    </source>
</reference>
<dbReference type="InterPro" id="IPR004013">
    <property type="entry name" value="PHP_dom"/>
</dbReference>
<feature type="domain" description="Polymerase/histidinol phosphatase N-terminal" evidence="10">
    <location>
        <begin position="15"/>
        <end position="82"/>
    </location>
</feature>
<dbReference type="InterPro" id="IPR029460">
    <property type="entry name" value="DNAPol_HHH"/>
</dbReference>
<dbReference type="NCBIfam" id="NF004226">
    <property type="entry name" value="PRK05673.1"/>
    <property type="match status" value="1"/>
</dbReference>
<dbReference type="InterPro" id="IPR011708">
    <property type="entry name" value="DNA_pol3_alpha_NTPase_dom"/>
</dbReference>
<dbReference type="Proteomes" id="UP000194003">
    <property type="component" value="Unassembled WGS sequence"/>
</dbReference>
<dbReference type="Pfam" id="PF14579">
    <property type="entry name" value="HHH_6"/>
    <property type="match status" value="1"/>
</dbReference>
<keyword evidence="5" id="KW-0808">Transferase</keyword>
<sequence>MLQRKPLIMAHAGFVHLHVHTGYSLLDATTRPKALIARAKEQRMPALALTDHGNLFAAIPFYSDCLKAGLKPILGAQLYLVPDHSDKNTRPDQETRDQLVLLCRDLIGWRSLMRLISLGHLEGSHGKPRIDMAQLRENAAGLLCLSGGKKGGVGRLLLAGKLEEARALADQLATLFGRDGEAPNFHIELQRCGERDDETYNQAAMELAYELNLPLIASNEVHYMDPDDQPAQDALFCVGDTSTLYAEKRQRISKGHHFASPEEMAQKFADVPEAIHNTLLAAQRCNLQLQLGKPMLPDFELPEGEDLVSWLTHECKVGLQKRLDNRALEHIEEEQRAEVAKRYWERLDYELGIIVQMGFPGYFLIVSDFIKWAKRQDIPVGPGRGSGAGSLVAWALEITDLDPIRYTLLFERFLNPERVSMPDFDVDFCMDRREEVIHYVQEKYGADRVAQIITFGTMQAKAVVRDMGRVMEMPYGRVDKIAKLIPNVLGIKLSEAIAQEERLRYLMDDEPEVRQLMEMALALEGSPRSCGTHAAGVVISNGPLTDTVPLYRDPRSPMPVTQFNMSDVEKAGLVKFDFLGLKTLTVIDNAIKIINGRSAVHGEEPIDIAHIDIDDRAAYKLLQDGKTRGVFQLESSGMRDILKKLAPDTFEDIVALVALYRPGPLGSGMVDDFINRKHGRTQVEYPLPQLEPILKETYGVILYQEQVMKIAQVLAGYTLGGADLLRRAMGKKKPEEMARQREIFMEGAKTLEINTGKAEYIFDLMEKFAGYGFNKSHSAAYALVSYQTAWLKAHHKEAFMTATLTADMQNTDKVMNFIRECRDLGIPVLPPDVNHSQVDFAVEETDDGALGVRYGLAAIKNVGEAAMESVVKARSEGGPFESLLDLCRRAEAGGLNKRMLENLIKAGACDALCEGNRHALMLGLPEAMSMGARHQEDQKHGVMNLFDDVEEDGDDDDAFGAAWRPPEAPEWSEEERLNQEKAALGFYISSHPLKRYEEELTDYGLDNIATLKEKHENAYQQPRDEEGRIPVAICGVLAERKLHRTRKGDRMMFFTLEDMYGQVEGVVFPDTYNSSREILESDDPVVIIGAMETDGEEPKITTERVRALETFRSQKCQELRLETPATALSEKTMADLEALLTEHQSNAGCQVALWVRSESAKVGLALGPNFRVQPSDALLDALIRQFGPDSARFRSVSSLRQ</sequence>
<dbReference type="AlphaFoldDB" id="A0A1Y2K9Y5"/>
<dbReference type="InterPro" id="IPR004365">
    <property type="entry name" value="NA-bd_OB_tRNA"/>
</dbReference>
<dbReference type="STRING" id="1434232.MAIT1_04653"/>
<accession>A0A1Y2K9Y5</accession>
<organism evidence="11 12">
    <name type="scientific">Magnetofaba australis IT-1</name>
    <dbReference type="NCBI Taxonomy" id="1434232"/>
    <lineage>
        <taxon>Bacteria</taxon>
        <taxon>Pseudomonadati</taxon>
        <taxon>Pseudomonadota</taxon>
        <taxon>Magnetococcia</taxon>
        <taxon>Magnetococcales</taxon>
        <taxon>Magnetococcaceae</taxon>
        <taxon>Magnetofaba</taxon>
    </lineage>
</organism>
<evidence type="ECO:0000256" key="1">
    <source>
        <dbReference type="ARBA" id="ARBA00004496"/>
    </source>
</evidence>
<evidence type="ECO:0000256" key="6">
    <source>
        <dbReference type="ARBA" id="ARBA00022695"/>
    </source>
</evidence>
<gene>
    <name evidence="11" type="ORF">MAIT1_04653</name>
</gene>
<keyword evidence="6" id="KW-0548">Nucleotidyltransferase</keyword>
<dbReference type="EC" id="2.7.7.7" evidence="2"/>
<keyword evidence="12" id="KW-1185">Reference proteome</keyword>
<evidence type="ECO:0000256" key="3">
    <source>
        <dbReference type="ARBA" id="ARBA00019114"/>
    </source>
</evidence>
<name>A0A1Y2K9Y5_9PROT</name>
<dbReference type="InterPro" id="IPR003141">
    <property type="entry name" value="Pol/His_phosphatase_N"/>
</dbReference>
<dbReference type="Pfam" id="PF17657">
    <property type="entry name" value="DNA_pol3_finger"/>
    <property type="match status" value="1"/>
</dbReference>
<evidence type="ECO:0000256" key="8">
    <source>
        <dbReference type="ARBA" id="ARBA00022932"/>
    </source>
</evidence>
<evidence type="ECO:0000256" key="9">
    <source>
        <dbReference type="ARBA" id="ARBA00049244"/>
    </source>
</evidence>
<dbReference type="CDD" id="cd07433">
    <property type="entry name" value="PHP_PolIIIA_DnaE1"/>
    <property type="match status" value="1"/>
</dbReference>
<dbReference type="EMBL" id="LVJN01000011">
    <property type="protein sequence ID" value="OSM08438.1"/>
    <property type="molecule type" value="Genomic_DNA"/>
</dbReference>
<keyword evidence="8" id="KW-0239">DNA-directed DNA polymerase</keyword>
<dbReference type="Pfam" id="PF07733">
    <property type="entry name" value="DNA_pol3_alpha"/>
    <property type="match status" value="1"/>
</dbReference>
<keyword evidence="4" id="KW-0963">Cytoplasm</keyword>
<dbReference type="SUPFAM" id="SSF89550">
    <property type="entry name" value="PHP domain-like"/>
    <property type="match status" value="1"/>
</dbReference>
<dbReference type="GO" id="GO:0008408">
    <property type="term" value="F:3'-5' exonuclease activity"/>
    <property type="evidence" value="ECO:0007669"/>
    <property type="project" value="InterPro"/>
</dbReference>
<dbReference type="PANTHER" id="PTHR32294">
    <property type="entry name" value="DNA POLYMERASE III SUBUNIT ALPHA"/>
    <property type="match status" value="1"/>
</dbReference>
<dbReference type="InterPro" id="IPR004805">
    <property type="entry name" value="DnaE2/DnaE/PolC"/>
</dbReference>
<evidence type="ECO:0000259" key="10">
    <source>
        <dbReference type="SMART" id="SM00481"/>
    </source>
</evidence>
<dbReference type="SMART" id="SM00481">
    <property type="entry name" value="POLIIIAc"/>
    <property type="match status" value="1"/>
</dbReference>
<comment type="caution">
    <text evidence="11">The sequence shown here is derived from an EMBL/GenBank/DDBJ whole genome shotgun (WGS) entry which is preliminary data.</text>
</comment>
<dbReference type="Pfam" id="PF02811">
    <property type="entry name" value="PHP"/>
    <property type="match status" value="1"/>
</dbReference>
<evidence type="ECO:0000256" key="5">
    <source>
        <dbReference type="ARBA" id="ARBA00022679"/>
    </source>
</evidence>
<dbReference type="GO" id="GO:0003676">
    <property type="term" value="F:nucleic acid binding"/>
    <property type="evidence" value="ECO:0007669"/>
    <property type="project" value="InterPro"/>
</dbReference>